<keyword evidence="1 3" id="KW-0378">Hydrolase</keyword>
<dbReference type="Gene3D" id="3.40.50.1000">
    <property type="entry name" value="HAD superfamily/HAD-like"/>
    <property type="match status" value="1"/>
</dbReference>
<evidence type="ECO:0000313" key="4">
    <source>
        <dbReference type="Proteomes" id="UP000265882"/>
    </source>
</evidence>
<reference evidence="3 4" key="1">
    <citation type="journal article" date="2017" name="ISME J.">
        <title>Energy and carbon metabolisms in a deep terrestrial subsurface fluid microbial community.</title>
        <authorList>
            <person name="Momper L."/>
            <person name="Jungbluth S.P."/>
            <person name="Lee M.D."/>
            <person name="Amend J.P."/>
        </authorList>
    </citation>
    <scope>NUCLEOTIDE SEQUENCE [LARGE SCALE GENOMIC DNA]</scope>
    <source>
        <strain evidence="3">SURF_5</strain>
    </source>
</reference>
<dbReference type="Pfam" id="PF00702">
    <property type="entry name" value="Hydrolase"/>
    <property type="match status" value="1"/>
</dbReference>
<dbReference type="Proteomes" id="UP000265882">
    <property type="component" value="Unassembled WGS sequence"/>
</dbReference>
<dbReference type="InterPro" id="IPR023214">
    <property type="entry name" value="HAD_sf"/>
</dbReference>
<dbReference type="SFLD" id="SFLDS00003">
    <property type="entry name" value="Haloacid_Dehalogenase"/>
    <property type="match status" value="1"/>
</dbReference>
<evidence type="ECO:0000313" key="3">
    <source>
        <dbReference type="EMBL" id="RJP25076.1"/>
    </source>
</evidence>
<dbReference type="SFLD" id="SFLDG01129">
    <property type="entry name" value="C1.5:_HAD__Beta-PGM__Phosphata"/>
    <property type="match status" value="1"/>
</dbReference>
<gene>
    <name evidence="3" type="ORF">C4520_02875</name>
</gene>
<dbReference type="GO" id="GO:0046380">
    <property type="term" value="P:N-acetylneuraminate biosynthetic process"/>
    <property type="evidence" value="ECO:0007669"/>
    <property type="project" value="TreeGrafter"/>
</dbReference>
<organism evidence="3 4">
    <name type="scientific">Abyssobacteria bacterium (strain SURF_5)</name>
    <dbReference type="NCBI Taxonomy" id="2093360"/>
    <lineage>
        <taxon>Bacteria</taxon>
        <taxon>Pseudomonadati</taxon>
        <taxon>Candidatus Hydrogenedentota</taxon>
        <taxon>Candidatus Abyssobacteria</taxon>
    </lineage>
</organism>
<sequence>MKAKSKRNREVLVVLDADNTLWDTDLVYAKSQLILLSEIEKHLKVTAPSDDKLSFLRRMDQNLARLHNYNLEYPARLLINALALALTGHSPLVSVREAVRTGTDVLGRDFINEMEMLFIKKLKSEIPPLRIGVRQGVKKLHQRGGLLVILTEGNRDKCKLLLNKYELSNYIHKILVARKEVRIYQEILAEFDVASQSNYMVGDQLDRDIAPAKEAGFYTIYFAGGFQPFWMPAVRDICPHFTISSFEELPHLILANNQFNLTNNYKRKFIYKK</sequence>
<dbReference type="PANTHER" id="PTHR46470:SF3">
    <property type="entry name" value="N-ACYLNEURAMINATE-9-PHOSPHATASE"/>
    <property type="match status" value="1"/>
</dbReference>
<evidence type="ECO:0000256" key="2">
    <source>
        <dbReference type="ARBA" id="ARBA00022842"/>
    </source>
</evidence>
<dbReference type="PANTHER" id="PTHR46470">
    <property type="entry name" value="N-ACYLNEURAMINATE-9-PHOSPHATASE"/>
    <property type="match status" value="1"/>
</dbReference>
<dbReference type="EMBL" id="QZKU01000026">
    <property type="protein sequence ID" value="RJP25076.1"/>
    <property type="molecule type" value="Genomic_DNA"/>
</dbReference>
<dbReference type="InterPro" id="IPR051400">
    <property type="entry name" value="HAD-like_hydrolase"/>
</dbReference>
<proteinExistence type="predicted"/>
<dbReference type="GO" id="GO:0050124">
    <property type="term" value="F:N-acylneuraminate-9-phosphatase activity"/>
    <property type="evidence" value="ECO:0007669"/>
    <property type="project" value="TreeGrafter"/>
</dbReference>
<dbReference type="SUPFAM" id="SSF56784">
    <property type="entry name" value="HAD-like"/>
    <property type="match status" value="1"/>
</dbReference>
<protein>
    <submittedName>
        <fullName evidence="3">HAD family hydrolase</fullName>
    </submittedName>
</protein>
<evidence type="ECO:0000256" key="1">
    <source>
        <dbReference type="ARBA" id="ARBA00022801"/>
    </source>
</evidence>
<dbReference type="InterPro" id="IPR036412">
    <property type="entry name" value="HAD-like_sf"/>
</dbReference>
<keyword evidence="2" id="KW-0460">Magnesium</keyword>
<comment type="caution">
    <text evidence="3">The sequence shown here is derived from an EMBL/GenBank/DDBJ whole genome shotgun (WGS) entry which is preliminary data.</text>
</comment>
<accession>A0A3A4P3P9</accession>
<name>A0A3A4P3P9_ABYX5</name>
<dbReference type="AlphaFoldDB" id="A0A3A4P3P9"/>